<sequence>MMMARIMTSSSVAIDPDVIDNSLVDIDGGGEEVDRQLLDQTDLDEPNEDAYISSEDKIESDLNDTYTP</sequence>
<protein>
    <submittedName>
        <fullName evidence="2">Uncharacterized protein</fullName>
    </submittedName>
</protein>
<accession>A0A371FNY5</accession>
<evidence type="ECO:0000313" key="2">
    <source>
        <dbReference type="EMBL" id="RDX80034.1"/>
    </source>
</evidence>
<evidence type="ECO:0000256" key="1">
    <source>
        <dbReference type="SAM" id="MobiDB-lite"/>
    </source>
</evidence>
<name>A0A371FNY5_MUCPR</name>
<dbReference type="AlphaFoldDB" id="A0A371FNY5"/>
<organism evidence="2 3">
    <name type="scientific">Mucuna pruriens</name>
    <name type="common">Velvet bean</name>
    <name type="synonym">Dolichos pruriens</name>
    <dbReference type="NCBI Taxonomy" id="157652"/>
    <lineage>
        <taxon>Eukaryota</taxon>
        <taxon>Viridiplantae</taxon>
        <taxon>Streptophyta</taxon>
        <taxon>Embryophyta</taxon>
        <taxon>Tracheophyta</taxon>
        <taxon>Spermatophyta</taxon>
        <taxon>Magnoliopsida</taxon>
        <taxon>eudicotyledons</taxon>
        <taxon>Gunneridae</taxon>
        <taxon>Pentapetalae</taxon>
        <taxon>rosids</taxon>
        <taxon>fabids</taxon>
        <taxon>Fabales</taxon>
        <taxon>Fabaceae</taxon>
        <taxon>Papilionoideae</taxon>
        <taxon>50 kb inversion clade</taxon>
        <taxon>NPAAA clade</taxon>
        <taxon>indigoferoid/millettioid clade</taxon>
        <taxon>Phaseoleae</taxon>
        <taxon>Mucuna</taxon>
    </lineage>
</organism>
<feature type="non-terminal residue" evidence="2">
    <location>
        <position position="1"/>
    </location>
</feature>
<gene>
    <name evidence="2" type="ORF">CR513_39461</name>
</gene>
<proteinExistence type="predicted"/>
<comment type="caution">
    <text evidence="2">The sequence shown here is derived from an EMBL/GenBank/DDBJ whole genome shotgun (WGS) entry which is preliminary data.</text>
</comment>
<evidence type="ECO:0000313" key="3">
    <source>
        <dbReference type="Proteomes" id="UP000257109"/>
    </source>
</evidence>
<dbReference type="EMBL" id="QJKJ01008344">
    <property type="protein sequence ID" value="RDX80034.1"/>
    <property type="molecule type" value="Genomic_DNA"/>
</dbReference>
<reference evidence="2" key="1">
    <citation type="submission" date="2018-05" db="EMBL/GenBank/DDBJ databases">
        <title>Draft genome of Mucuna pruriens seed.</title>
        <authorList>
            <person name="Nnadi N.E."/>
            <person name="Vos R."/>
            <person name="Hasami M.H."/>
            <person name="Devisetty U.K."/>
            <person name="Aguiy J.C."/>
        </authorList>
    </citation>
    <scope>NUCLEOTIDE SEQUENCE [LARGE SCALE GENOMIC DNA]</scope>
    <source>
        <strain evidence="2">JCA_2017</strain>
    </source>
</reference>
<dbReference type="Proteomes" id="UP000257109">
    <property type="component" value="Unassembled WGS sequence"/>
</dbReference>
<keyword evidence="3" id="KW-1185">Reference proteome</keyword>
<feature type="region of interest" description="Disordered" evidence="1">
    <location>
        <begin position="25"/>
        <end position="68"/>
    </location>
</feature>